<dbReference type="GO" id="GO:0015079">
    <property type="term" value="F:potassium ion transmembrane transporter activity"/>
    <property type="evidence" value="ECO:0007669"/>
    <property type="project" value="InterPro"/>
</dbReference>
<evidence type="ECO:0000259" key="5">
    <source>
        <dbReference type="PROSITE" id="PS51201"/>
    </source>
</evidence>
<dbReference type="InterPro" id="IPR050721">
    <property type="entry name" value="Trk_Ktr_HKT_K-transport"/>
</dbReference>
<sequence>MHVVIMGCGRVGSTLAHSLEARGHSVAVIDQNPDAFRRLGDDFGGITITGTGFDQQVLVESGIERADAFAAVSSGDNSNIIAARVARETFGVNNVVARIYDPRRAEVYERLGIPTVATVRWTADRILRHMLPEGHVEMWRDPTNSVAVVEVPLDPGWIAHPVRALEEATGARVAYVMRFGIGTLPTKSAVLQDGDQVFFLVTDDMQETVARVAGTAPAEAAH</sequence>
<keyword evidence="2" id="KW-0813">Transport</keyword>
<dbReference type="PRINTS" id="PR00335">
    <property type="entry name" value="KUPTAKETRKA"/>
</dbReference>
<evidence type="ECO:0000256" key="1">
    <source>
        <dbReference type="ARBA" id="ARBA00017378"/>
    </source>
</evidence>
<dbReference type="PROSITE" id="PS51201">
    <property type="entry name" value="RCK_N"/>
    <property type="match status" value="1"/>
</dbReference>
<dbReference type="SUPFAM" id="SSF51735">
    <property type="entry name" value="NAD(P)-binding Rossmann-fold domains"/>
    <property type="match status" value="1"/>
</dbReference>
<dbReference type="InterPro" id="IPR036291">
    <property type="entry name" value="NAD(P)-bd_dom_sf"/>
</dbReference>
<protein>
    <recommendedName>
        <fullName evidence="1">Trk system potassium uptake protein TrkA</fullName>
    </recommendedName>
</protein>
<feature type="domain" description="RCK C-terminal" evidence="6">
    <location>
        <begin position="134"/>
        <end position="215"/>
    </location>
</feature>
<dbReference type="InterPro" id="IPR003148">
    <property type="entry name" value="RCK_N"/>
</dbReference>
<dbReference type="Pfam" id="PF02080">
    <property type="entry name" value="TrkA_C"/>
    <property type="match status" value="1"/>
</dbReference>
<dbReference type="InterPro" id="IPR006036">
    <property type="entry name" value="K_uptake_TrkA"/>
</dbReference>
<keyword evidence="2" id="KW-0633">Potassium transport</keyword>
<evidence type="ECO:0000256" key="3">
    <source>
        <dbReference type="ARBA" id="ARBA00022958"/>
    </source>
</evidence>
<evidence type="ECO:0000256" key="4">
    <source>
        <dbReference type="ARBA" id="ARBA00023027"/>
    </source>
</evidence>
<dbReference type="EMBL" id="BOMB01000021">
    <property type="protein sequence ID" value="GID12830.1"/>
    <property type="molecule type" value="Genomic_DNA"/>
</dbReference>
<dbReference type="Gene3D" id="3.30.70.1450">
    <property type="entry name" value="Regulator of K+ conductance, C-terminal domain"/>
    <property type="match status" value="1"/>
</dbReference>
<name>A0A8J3NDE3_9ACTN</name>
<feature type="domain" description="RCK N-terminal" evidence="5">
    <location>
        <begin position="1"/>
        <end position="118"/>
    </location>
</feature>
<keyword evidence="4" id="KW-0520">NAD</keyword>
<dbReference type="AlphaFoldDB" id="A0A8J3NDE3"/>
<dbReference type="RefSeq" id="WP_203659215.1">
    <property type="nucleotide sequence ID" value="NZ_BAAAZM010000008.1"/>
</dbReference>
<evidence type="ECO:0000256" key="2">
    <source>
        <dbReference type="ARBA" id="ARBA00022538"/>
    </source>
</evidence>
<gene>
    <name evidence="7" type="primary">trkA_2</name>
    <name evidence="7" type="ORF">Aru02nite_37190</name>
</gene>
<dbReference type="Gene3D" id="3.40.50.720">
    <property type="entry name" value="NAD(P)-binding Rossmann-like Domain"/>
    <property type="match status" value="1"/>
</dbReference>
<dbReference type="Proteomes" id="UP000612808">
    <property type="component" value="Unassembled WGS sequence"/>
</dbReference>
<evidence type="ECO:0000259" key="6">
    <source>
        <dbReference type="PROSITE" id="PS51202"/>
    </source>
</evidence>
<dbReference type="Pfam" id="PF02254">
    <property type="entry name" value="TrkA_N"/>
    <property type="match status" value="1"/>
</dbReference>
<dbReference type="InterPro" id="IPR006037">
    <property type="entry name" value="RCK_C"/>
</dbReference>
<organism evidence="7 8">
    <name type="scientific">Actinocatenispora rupis</name>
    <dbReference type="NCBI Taxonomy" id="519421"/>
    <lineage>
        <taxon>Bacteria</taxon>
        <taxon>Bacillati</taxon>
        <taxon>Actinomycetota</taxon>
        <taxon>Actinomycetes</taxon>
        <taxon>Micromonosporales</taxon>
        <taxon>Micromonosporaceae</taxon>
        <taxon>Actinocatenispora</taxon>
    </lineage>
</organism>
<dbReference type="PROSITE" id="PS51202">
    <property type="entry name" value="RCK_C"/>
    <property type="match status" value="1"/>
</dbReference>
<reference evidence="7" key="1">
    <citation type="submission" date="2021-01" db="EMBL/GenBank/DDBJ databases">
        <title>Whole genome shotgun sequence of Actinocatenispora rupis NBRC 107355.</title>
        <authorList>
            <person name="Komaki H."/>
            <person name="Tamura T."/>
        </authorList>
    </citation>
    <scope>NUCLEOTIDE SEQUENCE</scope>
    <source>
        <strain evidence="7">NBRC 107355</strain>
    </source>
</reference>
<keyword evidence="8" id="KW-1185">Reference proteome</keyword>
<dbReference type="InterPro" id="IPR036721">
    <property type="entry name" value="RCK_C_sf"/>
</dbReference>
<evidence type="ECO:0000313" key="8">
    <source>
        <dbReference type="Proteomes" id="UP000612808"/>
    </source>
</evidence>
<dbReference type="PANTHER" id="PTHR43833:SF8">
    <property type="entry name" value="TRK SYSTEM POTASSIUM UPTAKE PROTEIN TRKA"/>
    <property type="match status" value="1"/>
</dbReference>
<evidence type="ECO:0000313" key="7">
    <source>
        <dbReference type="EMBL" id="GID12830.1"/>
    </source>
</evidence>
<accession>A0A8J3NDE3</accession>
<proteinExistence type="predicted"/>
<keyword evidence="2" id="KW-0406">Ion transport</keyword>
<dbReference type="PANTHER" id="PTHR43833">
    <property type="entry name" value="POTASSIUM CHANNEL PROTEIN 2-RELATED-RELATED"/>
    <property type="match status" value="1"/>
</dbReference>
<keyword evidence="3" id="KW-0630">Potassium</keyword>
<comment type="caution">
    <text evidence="7">The sequence shown here is derived from an EMBL/GenBank/DDBJ whole genome shotgun (WGS) entry which is preliminary data.</text>
</comment>
<dbReference type="GO" id="GO:0005886">
    <property type="term" value="C:plasma membrane"/>
    <property type="evidence" value="ECO:0007669"/>
    <property type="project" value="InterPro"/>
</dbReference>